<evidence type="ECO:0000313" key="5">
    <source>
        <dbReference type="EMBL" id="MBB6501453.1"/>
    </source>
</evidence>
<evidence type="ECO:0000256" key="3">
    <source>
        <dbReference type="PROSITE-ProRule" id="PRU00464"/>
    </source>
</evidence>
<comment type="caution">
    <text evidence="5">The sequence shown here is derived from an EMBL/GenBank/DDBJ whole genome shotgun (WGS) entry which is preliminary data.</text>
</comment>
<feature type="short sequence motif" description="Histidine triad motif" evidence="2 3">
    <location>
        <begin position="91"/>
        <end position="95"/>
    </location>
</feature>
<dbReference type="RefSeq" id="WP_184627203.1">
    <property type="nucleotide sequence ID" value="NZ_JACHCC010000009.1"/>
</dbReference>
<feature type="active site" description="Tele-AMP-histidine intermediate" evidence="1">
    <location>
        <position position="93"/>
    </location>
</feature>
<evidence type="ECO:0000259" key="4">
    <source>
        <dbReference type="PROSITE" id="PS51084"/>
    </source>
</evidence>
<dbReference type="InterPro" id="IPR011146">
    <property type="entry name" value="HIT-like"/>
</dbReference>
<evidence type="ECO:0000313" key="6">
    <source>
        <dbReference type="Proteomes" id="UP000521017"/>
    </source>
</evidence>
<dbReference type="PANTHER" id="PTHR46648:SF1">
    <property type="entry name" value="ADENOSINE 5'-MONOPHOSPHORAMIDASE HNT1"/>
    <property type="match status" value="1"/>
</dbReference>
<evidence type="ECO:0000256" key="1">
    <source>
        <dbReference type="PIRSR" id="PIRSR601310-1"/>
    </source>
</evidence>
<gene>
    <name evidence="5" type="ORF">HDF25_003620</name>
</gene>
<dbReference type="PROSITE" id="PS51084">
    <property type="entry name" value="HIT_2"/>
    <property type="match status" value="1"/>
</dbReference>
<dbReference type="Proteomes" id="UP000521017">
    <property type="component" value="Unassembled WGS sequence"/>
</dbReference>
<dbReference type="EMBL" id="JACHCC010000009">
    <property type="protein sequence ID" value="MBB6501453.1"/>
    <property type="molecule type" value="Genomic_DNA"/>
</dbReference>
<dbReference type="AlphaFoldDB" id="A0A7X0MLJ0"/>
<sequence length="130" mass="14298">MSSIFSKIVAGEIPAHIVAETTEFMAFLDVSPLTMGHVLVIPKKEIDYIFDMDEESYFGLTLFAKIVAEALKKAFPCVKVGMAVIGLEVPHVHIHLIPMNAVGDMNFSKAKLNPSQEELKEAALKIKAQL</sequence>
<dbReference type="PANTHER" id="PTHR46648">
    <property type="entry name" value="HIT FAMILY PROTEIN 1"/>
    <property type="match status" value="1"/>
</dbReference>
<dbReference type="InterPro" id="IPR036265">
    <property type="entry name" value="HIT-like_sf"/>
</dbReference>
<feature type="domain" description="HIT" evidence="4">
    <location>
        <begin position="4"/>
        <end position="107"/>
    </location>
</feature>
<dbReference type="PRINTS" id="PR00332">
    <property type="entry name" value="HISTRIAD"/>
</dbReference>
<dbReference type="Pfam" id="PF01230">
    <property type="entry name" value="HIT"/>
    <property type="match status" value="1"/>
</dbReference>
<dbReference type="InterPro" id="IPR001310">
    <property type="entry name" value="Histidine_triad_HIT"/>
</dbReference>
<dbReference type="GO" id="GO:0003824">
    <property type="term" value="F:catalytic activity"/>
    <property type="evidence" value="ECO:0007669"/>
    <property type="project" value="InterPro"/>
</dbReference>
<protein>
    <submittedName>
        <fullName evidence="5">Histidine triad (HIT) family protein</fullName>
    </submittedName>
</protein>
<reference evidence="5 6" key="1">
    <citation type="submission" date="2020-08" db="EMBL/GenBank/DDBJ databases">
        <title>Genomic Encyclopedia of Type Strains, Phase IV (KMG-V): Genome sequencing to study the core and pangenomes of soil and plant-associated prokaryotes.</title>
        <authorList>
            <person name="Whitman W."/>
        </authorList>
    </citation>
    <scope>NUCLEOTIDE SEQUENCE [LARGE SCALE GENOMIC DNA]</scope>
    <source>
        <strain evidence="5 6">M2T3</strain>
    </source>
</reference>
<dbReference type="SUPFAM" id="SSF54197">
    <property type="entry name" value="HIT-like"/>
    <property type="match status" value="1"/>
</dbReference>
<accession>A0A7X0MLJ0</accession>
<dbReference type="GO" id="GO:0009117">
    <property type="term" value="P:nucleotide metabolic process"/>
    <property type="evidence" value="ECO:0007669"/>
    <property type="project" value="TreeGrafter"/>
</dbReference>
<evidence type="ECO:0000256" key="2">
    <source>
        <dbReference type="PIRSR" id="PIRSR601310-3"/>
    </source>
</evidence>
<dbReference type="Gene3D" id="3.30.428.10">
    <property type="entry name" value="HIT-like"/>
    <property type="match status" value="1"/>
</dbReference>
<organism evidence="5 6">
    <name type="scientific">Pedobacter cryoconitis</name>
    <dbReference type="NCBI Taxonomy" id="188932"/>
    <lineage>
        <taxon>Bacteria</taxon>
        <taxon>Pseudomonadati</taxon>
        <taxon>Bacteroidota</taxon>
        <taxon>Sphingobacteriia</taxon>
        <taxon>Sphingobacteriales</taxon>
        <taxon>Sphingobacteriaceae</taxon>
        <taxon>Pedobacter</taxon>
    </lineage>
</organism>
<proteinExistence type="predicted"/>
<name>A0A7X0MLJ0_9SPHI</name>